<keyword evidence="16" id="KW-1185">Reference proteome</keyword>
<feature type="domain" description="TonB-dependent receptor plug" evidence="14">
    <location>
        <begin position="138"/>
        <end position="242"/>
    </location>
</feature>
<evidence type="ECO:0000256" key="4">
    <source>
        <dbReference type="ARBA" id="ARBA00022452"/>
    </source>
</evidence>
<dbReference type="Gene3D" id="2.170.130.10">
    <property type="entry name" value="TonB-dependent receptor, plug domain"/>
    <property type="match status" value="1"/>
</dbReference>
<dbReference type="InterPro" id="IPR039426">
    <property type="entry name" value="TonB-dep_rcpt-like"/>
</dbReference>
<keyword evidence="15" id="KW-0675">Receptor</keyword>
<evidence type="ECO:0000256" key="5">
    <source>
        <dbReference type="ARBA" id="ARBA00022496"/>
    </source>
</evidence>
<protein>
    <submittedName>
        <fullName evidence="15">TonB-dependent siderophore receptor</fullName>
    </submittedName>
</protein>
<dbReference type="OrthoDB" id="473897at2"/>
<keyword evidence="10 12" id="KW-0472">Membrane</keyword>
<keyword evidence="5" id="KW-0410">Iron transport</keyword>
<evidence type="ECO:0000256" key="13">
    <source>
        <dbReference type="SAM" id="MobiDB-lite"/>
    </source>
</evidence>
<dbReference type="EMBL" id="CP021983">
    <property type="protein sequence ID" value="ASC72642.1"/>
    <property type="molecule type" value="Genomic_DNA"/>
</dbReference>
<accession>A0A1Z3HQW5</accession>
<sequence>MTQYGQTWQADITNAQLAPGAAFEQSNPAPGIASIAVMTLDANSIRVRVTGGAGLPGVTTAGEALAFAIAASDPASRPAPADTPDPDAPASDGVDRIPAPPDTADADEGLRITVTGQPAGSEYFVPRASTATRTATDLLEIPASVQVIPREVLDDQQVIQLDEALRNVSGVVVDSTEGAGFQYTIRGFQGAQLLRDGFRLSGSGSLSNTGILALPETVNVEQIEVLKGPASILYGEIQPGGVINLITEQPTVEPSYQAELQLGNRTLIRPQLDLSDRLSGDGRLRYRVNALVSRQDSFRDFDQEMRRRFIAPVVTWDIGERTALALDFEYFHDQRPK</sequence>
<dbReference type="GO" id="GO:0009279">
    <property type="term" value="C:cell outer membrane"/>
    <property type="evidence" value="ECO:0007669"/>
    <property type="project" value="UniProtKB-SubCell"/>
</dbReference>
<dbReference type="Pfam" id="PF07715">
    <property type="entry name" value="Plug"/>
    <property type="match status" value="1"/>
</dbReference>
<dbReference type="PROSITE" id="PS52016">
    <property type="entry name" value="TONB_DEPENDENT_REC_3"/>
    <property type="match status" value="1"/>
</dbReference>
<evidence type="ECO:0000256" key="7">
    <source>
        <dbReference type="ARBA" id="ARBA00022729"/>
    </source>
</evidence>
<dbReference type="KEGG" id="hhg:XM38_036000"/>
<gene>
    <name evidence="15" type="ORF">XM38_036000</name>
</gene>
<dbReference type="FunFam" id="2.170.130.10:FF:000001">
    <property type="entry name" value="Catecholate siderophore TonB-dependent receptor"/>
    <property type="match status" value="1"/>
</dbReference>
<evidence type="ECO:0000313" key="16">
    <source>
        <dbReference type="Proteomes" id="UP000191901"/>
    </source>
</evidence>
<dbReference type="InterPro" id="IPR012910">
    <property type="entry name" value="Plug_dom"/>
</dbReference>
<keyword evidence="8" id="KW-0408">Iron</keyword>
<evidence type="ECO:0000256" key="3">
    <source>
        <dbReference type="ARBA" id="ARBA00022448"/>
    </source>
</evidence>
<evidence type="ECO:0000256" key="9">
    <source>
        <dbReference type="ARBA" id="ARBA00023065"/>
    </source>
</evidence>
<keyword evidence="6 12" id="KW-0812">Transmembrane</keyword>
<name>A0A1Z3HQW5_9CYAN</name>
<evidence type="ECO:0000256" key="8">
    <source>
        <dbReference type="ARBA" id="ARBA00023004"/>
    </source>
</evidence>
<evidence type="ECO:0000256" key="12">
    <source>
        <dbReference type="PROSITE-ProRule" id="PRU01360"/>
    </source>
</evidence>
<keyword evidence="7" id="KW-0732">Signal</keyword>
<evidence type="ECO:0000256" key="10">
    <source>
        <dbReference type="ARBA" id="ARBA00023136"/>
    </source>
</evidence>
<evidence type="ECO:0000259" key="14">
    <source>
        <dbReference type="Pfam" id="PF07715"/>
    </source>
</evidence>
<dbReference type="GO" id="GO:0015344">
    <property type="term" value="F:siderophore uptake transmembrane transporter activity"/>
    <property type="evidence" value="ECO:0007669"/>
    <property type="project" value="TreeGrafter"/>
</dbReference>
<feature type="region of interest" description="Disordered" evidence="13">
    <location>
        <begin position="73"/>
        <end position="107"/>
    </location>
</feature>
<evidence type="ECO:0000313" key="15">
    <source>
        <dbReference type="EMBL" id="ASC72642.1"/>
    </source>
</evidence>
<dbReference type="AlphaFoldDB" id="A0A1Z3HQW5"/>
<evidence type="ECO:0000256" key="1">
    <source>
        <dbReference type="ARBA" id="ARBA00004571"/>
    </source>
</evidence>
<reference evidence="15 16" key="1">
    <citation type="journal article" date="2016" name="Biochim. Biophys. Acta">
        <title>Characterization of red-shifted phycobilisomes isolated from the chlorophyll f-containing cyanobacterium Halomicronema hongdechloris.</title>
        <authorList>
            <person name="Li Y."/>
            <person name="Lin Y."/>
            <person name="Garvey C.J."/>
            <person name="Birch D."/>
            <person name="Corkery R.W."/>
            <person name="Loughlin P.C."/>
            <person name="Scheer H."/>
            <person name="Willows R.D."/>
            <person name="Chen M."/>
        </authorList>
    </citation>
    <scope>NUCLEOTIDE SEQUENCE [LARGE SCALE GENOMIC DNA]</scope>
    <source>
        <strain evidence="15 16">C2206</strain>
    </source>
</reference>
<dbReference type="Proteomes" id="UP000191901">
    <property type="component" value="Chromosome"/>
</dbReference>
<dbReference type="PANTHER" id="PTHR32552">
    <property type="entry name" value="FERRICHROME IRON RECEPTOR-RELATED"/>
    <property type="match status" value="1"/>
</dbReference>
<evidence type="ECO:0000256" key="2">
    <source>
        <dbReference type="ARBA" id="ARBA00009810"/>
    </source>
</evidence>
<keyword evidence="4 12" id="KW-1134">Transmembrane beta strand</keyword>
<dbReference type="GO" id="GO:0015891">
    <property type="term" value="P:siderophore transport"/>
    <property type="evidence" value="ECO:0007669"/>
    <property type="project" value="UniProtKB-ARBA"/>
</dbReference>
<proteinExistence type="inferred from homology"/>
<keyword evidence="9" id="KW-0406">Ion transport</keyword>
<keyword evidence="11 12" id="KW-0998">Cell outer membrane</keyword>
<dbReference type="PANTHER" id="PTHR32552:SF68">
    <property type="entry name" value="FERRICHROME OUTER MEMBRANE TRANSPORTER_PHAGE RECEPTOR"/>
    <property type="match status" value="1"/>
</dbReference>
<keyword evidence="3 12" id="KW-0813">Transport</keyword>
<evidence type="ECO:0000256" key="11">
    <source>
        <dbReference type="ARBA" id="ARBA00023237"/>
    </source>
</evidence>
<comment type="similarity">
    <text evidence="2 12">Belongs to the TonB-dependent receptor family.</text>
</comment>
<dbReference type="InterPro" id="IPR037066">
    <property type="entry name" value="Plug_dom_sf"/>
</dbReference>
<organism evidence="15 16">
    <name type="scientific">Halomicronema hongdechloris C2206</name>
    <dbReference type="NCBI Taxonomy" id="1641165"/>
    <lineage>
        <taxon>Bacteria</taxon>
        <taxon>Bacillati</taxon>
        <taxon>Cyanobacteriota</taxon>
        <taxon>Cyanophyceae</taxon>
        <taxon>Nodosilineales</taxon>
        <taxon>Nodosilineaceae</taxon>
        <taxon>Halomicronema</taxon>
    </lineage>
</organism>
<dbReference type="SUPFAM" id="SSF56935">
    <property type="entry name" value="Porins"/>
    <property type="match status" value="1"/>
</dbReference>
<dbReference type="Gene3D" id="2.40.170.20">
    <property type="entry name" value="TonB-dependent receptor, beta-barrel domain"/>
    <property type="match status" value="1"/>
</dbReference>
<dbReference type="InterPro" id="IPR036942">
    <property type="entry name" value="Beta-barrel_TonB_sf"/>
</dbReference>
<evidence type="ECO:0000256" key="6">
    <source>
        <dbReference type="ARBA" id="ARBA00022692"/>
    </source>
</evidence>
<comment type="subcellular location">
    <subcellularLocation>
        <location evidence="1 12">Cell outer membrane</location>
        <topology evidence="1 12">Multi-pass membrane protein</topology>
    </subcellularLocation>
</comment>